<reference evidence="2" key="1">
    <citation type="submission" date="2022-11" db="UniProtKB">
        <authorList>
            <consortium name="WormBaseParasite"/>
        </authorList>
    </citation>
    <scope>IDENTIFICATION</scope>
</reference>
<dbReference type="WBParaSite" id="nRc.2.0.1.t23933-RA">
    <property type="protein sequence ID" value="nRc.2.0.1.t23933-RA"/>
    <property type="gene ID" value="nRc.2.0.1.g23933"/>
</dbReference>
<accession>A0A915JBR3</accession>
<organism evidence="1 2">
    <name type="scientific">Romanomermis culicivorax</name>
    <name type="common">Nematode worm</name>
    <dbReference type="NCBI Taxonomy" id="13658"/>
    <lineage>
        <taxon>Eukaryota</taxon>
        <taxon>Metazoa</taxon>
        <taxon>Ecdysozoa</taxon>
        <taxon>Nematoda</taxon>
        <taxon>Enoplea</taxon>
        <taxon>Dorylaimia</taxon>
        <taxon>Mermithida</taxon>
        <taxon>Mermithoidea</taxon>
        <taxon>Mermithidae</taxon>
        <taxon>Romanomermis</taxon>
    </lineage>
</organism>
<dbReference type="AlphaFoldDB" id="A0A915JBR3"/>
<name>A0A915JBR3_ROMCU</name>
<evidence type="ECO:0000313" key="2">
    <source>
        <dbReference type="WBParaSite" id="nRc.2.0.1.t23933-RA"/>
    </source>
</evidence>
<evidence type="ECO:0000313" key="1">
    <source>
        <dbReference type="Proteomes" id="UP000887565"/>
    </source>
</evidence>
<sequence length="74" mass="8337">MAKVVAMMDKFLEVVILRNVKIEKKSKETGKTVETQNSVDRIEKCILPEIGGVTIGVAFKDKRRQGLKNFDKSV</sequence>
<proteinExistence type="predicted"/>
<keyword evidence="1" id="KW-1185">Reference proteome</keyword>
<protein>
    <submittedName>
        <fullName evidence="2">Uncharacterized protein</fullName>
    </submittedName>
</protein>
<dbReference type="Proteomes" id="UP000887565">
    <property type="component" value="Unplaced"/>
</dbReference>